<evidence type="ECO:0000256" key="9">
    <source>
        <dbReference type="SAM" id="Phobius"/>
    </source>
</evidence>
<feature type="transmembrane region" description="Helical" evidence="9">
    <location>
        <begin position="31"/>
        <end position="50"/>
    </location>
</feature>
<dbReference type="EMBL" id="VFOW01000001">
    <property type="protein sequence ID" value="TQL79097.1"/>
    <property type="molecule type" value="Genomic_DNA"/>
</dbReference>
<gene>
    <name evidence="10" type="ORF">FB566_4698</name>
</gene>
<feature type="transmembrane region" description="Helical" evidence="9">
    <location>
        <begin position="412"/>
        <end position="436"/>
    </location>
</feature>
<keyword evidence="6 9" id="KW-0472">Membrane</keyword>
<comment type="subcellular location">
    <subcellularLocation>
        <location evidence="1">Membrane</location>
        <topology evidence="1">Multi-pass membrane protein</topology>
    </subcellularLocation>
</comment>
<comment type="caution">
    <text evidence="10">The sequence shown here is derived from an EMBL/GenBank/DDBJ whole genome shotgun (WGS) entry which is preliminary data.</text>
</comment>
<keyword evidence="3 10" id="KW-0808">Transferase</keyword>
<feature type="region of interest" description="Disordered" evidence="8">
    <location>
        <begin position="447"/>
        <end position="472"/>
    </location>
</feature>
<evidence type="ECO:0000256" key="1">
    <source>
        <dbReference type="ARBA" id="ARBA00004141"/>
    </source>
</evidence>
<keyword evidence="4 9" id="KW-0812">Transmembrane</keyword>
<evidence type="ECO:0000313" key="10">
    <source>
        <dbReference type="EMBL" id="TQL79097.1"/>
    </source>
</evidence>
<feature type="transmembrane region" description="Helical" evidence="9">
    <location>
        <begin position="175"/>
        <end position="191"/>
    </location>
</feature>
<feature type="transmembrane region" description="Helical" evidence="9">
    <location>
        <begin position="322"/>
        <end position="341"/>
    </location>
</feature>
<dbReference type="GO" id="GO:0005886">
    <property type="term" value="C:plasma membrane"/>
    <property type="evidence" value="ECO:0007669"/>
    <property type="project" value="UniProtKB-SubCell"/>
</dbReference>
<evidence type="ECO:0000256" key="6">
    <source>
        <dbReference type="ARBA" id="ARBA00023136"/>
    </source>
</evidence>
<protein>
    <submittedName>
        <fullName evidence="10">Alpha-1,6-mannosyltransferase</fullName>
    </submittedName>
</protein>
<feature type="transmembrane region" description="Helical" evidence="9">
    <location>
        <begin position="57"/>
        <end position="74"/>
    </location>
</feature>
<dbReference type="FunCoup" id="A0A543B2N3">
    <property type="interactions" value="6"/>
</dbReference>
<evidence type="ECO:0000256" key="4">
    <source>
        <dbReference type="ARBA" id="ARBA00022692"/>
    </source>
</evidence>
<dbReference type="GO" id="GO:0016758">
    <property type="term" value="F:hexosyltransferase activity"/>
    <property type="evidence" value="ECO:0007669"/>
    <property type="project" value="InterPro"/>
</dbReference>
<feature type="transmembrane region" description="Helical" evidence="9">
    <location>
        <begin position="390"/>
        <end position="406"/>
    </location>
</feature>
<sequence length="472" mass="50066">MAAAAWLAGPHEVTAGSSLTAATLTETSYRWGLFAWFVGLVVLLTAWWLARSTPRMVATALWWGLPFVAAPILASRDAFAYANQGQLAQAGHNPYAMGPVDLPTAWLTWMDPYWQSEPAPYGPLFITLASLIVWLSGDELAVALALFRLVAVVGVLGCGYFAVRIASRVGRSPETAWWVIVLGPLTLIHVVGGAHNDALMLTGMVAAVYLALLNRAGWSGFVLGLAVAVKATVVVVAPFLLLLALPVFSWRGLWPVLARALGGFLASFGAVTLASGLGLGWIAALGVSGKSESWLSLPTGLSIATAKLAGKFGVELPANLVSWWRLLGLIVAAIVILAWWWRARDATLAGRITAAGWSLAAVAVLGPVMLPWYCLPALMLLAIGADRRSVTWAAVAASVFSVMVLADGHNVFAAQFFQVGLVVNIGFAVLLGWIAWRWYREGRHPGGNPQPAMGRGDDDRDTERPAGVAGSA</sequence>
<feature type="transmembrane region" description="Helical" evidence="9">
    <location>
        <begin position="260"/>
        <end position="287"/>
    </location>
</feature>
<dbReference type="InterPro" id="IPR049829">
    <property type="entry name" value="MptA/B-like"/>
</dbReference>
<organism evidence="10 11">
    <name type="scientific">Stackebrandtia endophytica</name>
    <dbReference type="NCBI Taxonomy" id="1496996"/>
    <lineage>
        <taxon>Bacteria</taxon>
        <taxon>Bacillati</taxon>
        <taxon>Actinomycetota</taxon>
        <taxon>Actinomycetes</taxon>
        <taxon>Glycomycetales</taxon>
        <taxon>Glycomycetaceae</taxon>
        <taxon>Stackebrandtia</taxon>
    </lineage>
</organism>
<feature type="transmembrane region" description="Helical" evidence="9">
    <location>
        <begin position="142"/>
        <end position="163"/>
    </location>
</feature>
<reference evidence="10 11" key="1">
    <citation type="submission" date="2019-06" db="EMBL/GenBank/DDBJ databases">
        <title>Sequencing the genomes of 1000 actinobacteria strains.</title>
        <authorList>
            <person name="Klenk H.-P."/>
        </authorList>
    </citation>
    <scope>NUCLEOTIDE SEQUENCE [LARGE SCALE GENOMIC DNA]</scope>
    <source>
        <strain evidence="10 11">DSM 45928</strain>
    </source>
</reference>
<dbReference type="Proteomes" id="UP000317043">
    <property type="component" value="Unassembled WGS sequence"/>
</dbReference>
<evidence type="ECO:0000313" key="11">
    <source>
        <dbReference type="Proteomes" id="UP000317043"/>
    </source>
</evidence>
<keyword evidence="11" id="KW-1185">Reference proteome</keyword>
<feature type="transmembrane region" description="Helical" evidence="9">
    <location>
        <begin position="198"/>
        <end position="216"/>
    </location>
</feature>
<keyword evidence="2 10" id="KW-0328">Glycosyltransferase</keyword>
<dbReference type="Pfam" id="PF26314">
    <property type="entry name" value="MptA_B_family"/>
    <property type="match status" value="1"/>
</dbReference>
<dbReference type="NCBIfam" id="NF038066">
    <property type="entry name" value="MptB"/>
    <property type="match status" value="1"/>
</dbReference>
<keyword evidence="5 9" id="KW-1133">Transmembrane helix</keyword>
<evidence type="ECO:0000256" key="2">
    <source>
        <dbReference type="ARBA" id="ARBA00022676"/>
    </source>
</evidence>
<evidence type="ECO:0000256" key="7">
    <source>
        <dbReference type="ARBA" id="ARBA00043987"/>
    </source>
</evidence>
<feature type="transmembrane region" description="Helical" evidence="9">
    <location>
        <begin position="222"/>
        <end position="248"/>
    </location>
</feature>
<dbReference type="InParanoid" id="A0A543B2N3"/>
<evidence type="ECO:0000256" key="8">
    <source>
        <dbReference type="SAM" id="MobiDB-lite"/>
    </source>
</evidence>
<dbReference type="AlphaFoldDB" id="A0A543B2N3"/>
<name>A0A543B2N3_9ACTN</name>
<comment type="similarity">
    <text evidence="7">Belongs to the MptA/B family.</text>
</comment>
<accession>A0A543B2N3</accession>
<feature type="transmembrane region" description="Helical" evidence="9">
    <location>
        <begin position="118"/>
        <end position="135"/>
    </location>
</feature>
<feature type="transmembrane region" description="Helical" evidence="9">
    <location>
        <begin position="361"/>
        <end position="383"/>
    </location>
</feature>
<feature type="compositionally biased region" description="Basic and acidic residues" evidence="8">
    <location>
        <begin position="455"/>
        <end position="464"/>
    </location>
</feature>
<evidence type="ECO:0000256" key="3">
    <source>
        <dbReference type="ARBA" id="ARBA00022679"/>
    </source>
</evidence>
<proteinExistence type="inferred from homology"/>
<evidence type="ECO:0000256" key="5">
    <source>
        <dbReference type="ARBA" id="ARBA00022989"/>
    </source>
</evidence>